<dbReference type="CDD" id="cd03801">
    <property type="entry name" value="GT4_PimA-like"/>
    <property type="match status" value="1"/>
</dbReference>
<feature type="region of interest" description="Disordered" evidence="2">
    <location>
        <begin position="393"/>
        <end position="412"/>
    </location>
</feature>
<feature type="region of interest" description="Disordered" evidence="2">
    <location>
        <begin position="1"/>
        <end position="23"/>
    </location>
</feature>
<feature type="compositionally biased region" description="Basic residues" evidence="2">
    <location>
        <begin position="1457"/>
        <end position="1482"/>
    </location>
</feature>
<dbReference type="Pfam" id="PF13439">
    <property type="entry name" value="Glyco_transf_4"/>
    <property type="match status" value="1"/>
</dbReference>
<feature type="compositionally biased region" description="Low complexity" evidence="2">
    <location>
        <begin position="1313"/>
        <end position="1322"/>
    </location>
</feature>
<feature type="region of interest" description="Disordered" evidence="2">
    <location>
        <begin position="436"/>
        <end position="470"/>
    </location>
</feature>
<dbReference type="Pfam" id="PF00128">
    <property type="entry name" value="Alpha-amylase"/>
    <property type="match status" value="1"/>
</dbReference>
<feature type="region of interest" description="Disordered" evidence="2">
    <location>
        <begin position="1389"/>
        <end position="1482"/>
    </location>
</feature>
<protein>
    <submittedName>
        <fullName evidence="4">Phosphatidylinositol N-acetylglucosaminyltransferase subunit A</fullName>
    </submittedName>
</protein>
<dbReference type="InterPro" id="IPR003423">
    <property type="entry name" value="OMP_efflux"/>
</dbReference>
<proteinExistence type="predicted"/>
<dbReference type="PANTHER" id="PTHR10357">
    <property type="entry name" value="ALPHA-AMYLASE FAMILY MEMBER"/>
    <property type="match status" value="1"/>
</dbReference>
<feature type="compositionally biased region" description="Low complexity" evidence="2">
    <location>
        <begin position="1444"/>
        <end position="1456"/>
    </location>
</feature>
<feature type="compositionally biased region" description="Low complexity" evidence="2">
    <location>
        <begin position="233"/>
        <end position="242"/>
    </location>
</feature>
<feature type="region of interest" description="Disordered" evidence="2">
    <location>
        <begin position="1501"/>
        <end position="1613"/>
    </location>
</feature>
<feature type="compositionally biased region" description="Basic residues" evidence="2">
    <location>
        <begin position="1552"/>
        <end position="1565"/>
    </location>
</feature>
<dbReference type="InterPro" id="IPR006047">
    <property type="entry name" value="GH13_cat_dom"/>
</dbReference>
<dbReference type="InterPro" id="IPR017853">
    <property type="entry name" value="GH"/>
</dbReference>
<feature type="region of interest" description="Disordered" evidence="2">
    <location>
        <begin position="2113"/>
        <end position="2132"/>
    </location>
</feature>
<feature type="domain" description="Glycosyl hydrolase family 13 catalytic" evidence="3">
    <location>
        <begin position="482"/>
        <end position="906"/>
    </location>
</feature>
<feature type="compositionally biased region" description="Low complexity" evidence="2">
    <location>
        <begin position="1567"/>
        <end position="1579"/>
    </location>
</feature>
<reference evidence="4" key="1">
    <citation type="journal article" date="2019" name="Sci. Rep.">
        <title>Draft genome of Tanacetum cinerariifolium, the natural source of mosquito coil.</title>
        <authorList>
            <person name="Yamashiro T."/>
            <person name="Shiraishi A."/>
            <person name="Satake H."/>
            <person name="Nakayama K."/>
        </authorList>
    </citation>
    <scope>NUCLEOTIDE SEQUENCE</scope>
</reference>
<feature type="compositionally biased region" description="Basic residues" evidence="2">
    <location>
        <begin position="1401"/>
        <end position="1419"/>
    </location>
</feature>
<keyword evidence="4" id="KW-0808">Transferase</keyword>
<feature type="compositionally biased region" description="Low complexity" evidence="2">
    <location>
        <begin position="62"/>
        <end position="77"/>
    </location>
</feature>
<feature type="region of interest" description="Disordered" evidence="2">
    <location>
        <begin position="1313"/>
        <end position="1365"/>
    </location>
</feature>
<dbReference type="InterPro" id="IPR001296">
    <property type="entry name" value="Glyco_trans_1"/>
</dbReference>
<feature type="region of interest" description="Disordered" evidence="2">
    <location>
        <begin position="200"/>
        <end position="260"/>
    </location>
</feature>
<comment type="caution">
    <text evidence="4">The sequence shown here is derived from an EMBL/GenBank/DDBJ whole genome shotgun (WGS) entry which is preliminary data.</text>
</comment>
<dbReference type="InterPro" id="IPR028098">
    <property type="entry name" value="Glyco_trans_4-like_N"/>
</dbReference>
<dbReference type="SUPFAM" id="SSF56954">
    <property type="entry name" value="Outer membrane efflux proteins (OEP)"/>
    <property type="match status" value="1"/>
</dbReference>
<organism evidence="4">
    <name type="scientific">Tanacetum cinerariifolium</name>
    <name type="common">Dalmatian daisy</name>
    <name type="synonym">Chrysanthemum cinerariifolium</name>
    <dbReference type="NCBI Taxonomy" id="118510"/>
    <lineage>
        <taxon>Eukaryota</taxon>
        <taxon>Viridiplantae</taxon>
        <taxon>Streptophyta</taxon>
        <taxon>Embryophyta</taxon>
        <taxon>Tracheophyta</taxon>
        <taxon>Spermatophyta</taxon>
        <taxon>Magnoliopsida</taxon>
        <taxon>eudicotyledons</taxon>
        <taxon>Gunneridae</taxon>
        <taxon>Pentapetalae</taxon>
        <taxon>asterids</taxon>
        <taxon>campanulids</taxon>
        <taxon>Asterales</taxon>
        <taxon>Asteraceae</taxon>
        <taxon>Asteroideae</taxon>
        <taxon>Anthemideae</taxon>
        <taxon>Anthemidinae</taxon>
        <taxon>Tanacetum</taxon>
    </lineage>
</organism>
<evidence type="ECO:0000313" key="4">
    <source>
        <dbReference type="EMBL" id="GEU28406.1"/>
    </source>
</evidence>
<dbReference type="SUPFAM" id="SSF53756">
    <property type="entry name" value="UDP-Glycosyltransferase/glycogen phosphorylase"/>
    <property type="match status" value="1"/>
</dbReference>
<dbReference type="Pfam" id="PF02321">
    <property type="entry name" value="OEP"/>
    <property type="match status" value="1"/>
</dbReference>
<feature type="region of interest" description="Disordered" evidence="2">
    <location>
        <begin position="301"/>
        <end position="330"/>
    </location>
</feature>
<feature type="compositionally biased region" description="Basic residues" evidence="2">
    <location>
        <begin position="1"/>
        <end position="17"/>
    </location>
</feature>
<dbReference type="Pfam" id="PF00534">
    <property type="entry name" value="Glycos_transf_1"/>
    <property type="match status" value="1"/>
</dbReference>
<dbReference type="GO" id="GO:0005975">
    <property type="term" value="P:carbohydrate metabolic process"/>
    <property type="evidence" value="ECO:0007669"/>
    <property type="project" value="InterPro"/>
</dbReference>
<feature type="region of interest" description="Disordered" evidence="2">
    <location>
        <begin position="62"/>
        <end position="117"/>
    </location>
</feature>
<feature type="compositionally biased region" description="Polar residues" evidence="2">
    <location>
        <begin position="317"/>
        <end position="330"/>
    </location>
</feature>
<feature type="compositionally biased region" description="Low complexity" evidence="2">
    <location>
        <begin position="1594"/>
        <end position="1610"/>
    </location>
</feature>
<evidence type="ECO:0000256" key="2">
    <source>
        <dbReference type="SAM" id="MobiDB-lite"/>
    </source>
</evidence>
<dbReference type="Gene3D" id="1.20.1600.10">
    <property type="entry name" value="Outer membrane efflux proteins (OEP)"/>
    <property type="match status" value="1"/>
</dbReference>
<dbReference type="Gene3D" id="3.40.50.2000">
    <property type="entry name" value="Glycogen Phosphorylase B"/>
    <property type="match status" value="2"/>
</dbReference>
<feature type="compositionally biased region" description="Basic residues" evidence="2">
    <location>
        <begin position="1330"/>
        <end position="1340"/>
    </location>
</feature>
<feature type="compositionally biased region" description="Basic residues" evidence="2">
    <location>
        <begin position="221"/>
        <end position="232"/>
    </location>
</feature>
<dbReference type="PANTHER" id="PTHR10357:SF209">
    <property type="entry name" value="PERIPLASMIC ALPHA-AMYLASE"/>
    <property type="match status" value="1"/>
</dbReference>
<feature type="compositionally biased region" description="Gly residues" evidence="2">
    <location>
        <begin position="1517"/>
        <end position="1527"/>
    </location>
</feature>
<keyword evidence="1 4" id="KW-0328">Glycosyltransferase</keyword>
<feature type="compositionally biased region" description="Polar residues" evidence="2">
    <location>
        <begin position="393"/>
        <end position="402"/>
    </location>
</feature>
<evidence type="ECO:0000256" key="1">
    <source>
        <dbReference type="ARBA" id="ARBA00022676"/>
    </source>
</evidence>
<name>A0A699GMF0_TANCI</name>
<dbReference type="GO" id="GO:0016757">
    <property type="term" value="F:glycosyltransferase activity"/>
    <property type="evidence" value="ECO:0007669"/>
    <property type="project" value="UniProtKB-KW"/>
</dbReference>
<dbReference type="EMBL" id="BKCJ010000005">
    <property type="protein sequence ID" value="GEU28406.1"/>
    <property type="molecule type" value="Genomic_DNA"/>
</dbReference>
<dbReference type="SUPFAM" id="SSF51445">
    <property type="entry name" value="(Trans)glycosidases"/>
    <property type="match status" value="1"/>
</dbReference>
<dbReference type="GO" id="GO:0015562">
    <property type="term" value="F:efflux transmembrane transporter activity"/>
    <property type="evidence" value="ECO:0007669"/>
    <property type="project" value="InterPro"/>
</dbReference>
<sequence>MRVCRNRRKRHWRRRPSQPHERAVPCAGCGRHRRAAAARAGLGADLLAGLLAGVARRRARAGAGAVRPGRPARAAGAQRRRRARTVQQPANPAGVGGSEVPAGPGGRAGGRLLAQPDRHRQRRECECRLHPGERWHPLSEPDLVACLRTEPRLDLVRLRLAGRPGRRCAASADGGRRSAGRNHPGRIHAGGAGVLRSAQFAGGAGGKHRGRARRQREFHGGRGKIRRRRGRAGRQAAGPYHAGPGGPGHRACGRRPGNCPRRLPAGAGHGSGYAFHAGGRPGGSAGRRLCRVDWRHAGNCQARASDPGRGAGPGLSRDNTSQATSHLSNNSSVGVRIAVPLFDGFGKRAAIRSVRAQLAARQADLAKAELDIAFEVWSSYQTLATETRNLQMSDELSDSAEQSARWPGPGSSGCMRCRAGAPRACAWPRASANSASGPCARAPLPSPPGAHLSPPLSDPQQEPPGASRSRAEAFADNPIVYFLMIDRFHGAGPKRAAYGRTGDGEREIGTFHGGNLSGIAARLRQGWFSDLGVNAIWITAPFEQIRGWVEGANGEFRHYAYHGYWALDYTVLDENFGTRDDLRDLVDTAHGLQIRVIFDVVMNHPGYLDAATRAHHVTDGDLANWWGGDWVRAGFPGYPPGGADEMTMQLAGLPDFRTESSDSVALPAFLRTKPGSMAVDLPHTTVRGYLVAWLTRWVEDFGVDGFRCDTVKHVDDASWQALKQAATPALARWKQRHPTKKIDDAPFWMTGEVFGNGIERNRYYDCGFDNLINFQFQEAVLALFAPPSHAASSASASPAWEAAHSQAIDSIYRRYARLVGGRPGYNVLSYISSHDTRLFPRAALLGGGTALMLVPGGVQIFYGDETARPEGPCPPSEPVQATRSAMNWDAPDAGVLAHWRKLGQFRARHRGQRPGGDRRRRAADTRCGGRLPRRRMAARRLRRRPFYGRGRADRLRVLMLGWEFPPHISGGLGTACHGLTHGLQDLGEIDLTFVVPRLWGDEVAGRMRLIGAGCDAEPVVAPYTSAEQYAAAGARHAGALFDAVLDYRNRVAASLASVNRCDLIHAHDWLTYPAAMAAKNLCGAPLVVHVHSTEFDRAGAHVDQRIVDIERQGMLHADKIIAVSKGTRDTIVRRYGVPPEKVAVVYNAVAMPPVPPAPSPLPIAAGDQAPTVTFVGRVTYQKGPEYFIEAASLVREKNRQVRFVLAGDGDMLPFVKQLAAGLGILDAVEFPGFLNAAEVSALYARSAVYVMPSVSEPFGIAALEAIAHGVPVIVSPCAGMAEVFDSVIKVDAWDVETIAAHVLALLDDHAAADTKPPAAASPRQRPFQTRAHRCMARWRRPPSPDRQQRRTSRAPPSGTLHALRRPVISTMLDRSALPSPPSCTAPAFCTSTKGNHDQRPHCRRPRRIRPHGRAARRHQPGQPDPGPCRARRRGGRRVGGPGARTGRAAGAAAGAGRVRHGRQVGGRGGRRPGRRRLLCHRPRARRRHRLYRAVRADRGLLPGQGGVARHRQRPGGRGRAPGGGGAGQRLRPVPDARTQAGRHRARAVVARRGGRVHGAGRRGGGRRAAAARSRCRAPGRPAPARPALHGDTAGNGRAQGPRRAGGASAAPVPTPIYRCPDGCWLLDGGGGGGRGLQAGTPQPEIRDEAVAGGRHQSGAGGPRRHRAVDLVTYVAQKTRQFLVSHQVGAGVVRARHDTLAQHDLHPRIFREQFVEVAEHAAGIAEQVDAVLERRRHVHGAGRLPVRRVVAVGHLVVQDDEVADGADILGRLGVEFRHVGGLDALRREQLQQAHDAALDQVDAGRFDRLQKARRQAQADHVAGPDLTALAGRKTDHARFGQHLALEIGQQRGAGRGVVHVTAGKHDAVAGAVLQRDAPLPAPVVRNRARVRYGRAHRFRLHGNGAVVEQPVRPVLVLDAHGLAQQQRAEAGAVDEQVALEPAAGIEQQRCHVAVGGIALHAGDLALDAFDAEVFAEAAQVARIAGGVQVVGVVHAAVGQVGKAALLRRLQLQAVVAVVAGQAALAALVPEVLEAGRPVVGAGGAERVDVVLAARAPVLETDAQLERGLGGGHEFLLVHLDQAVELHQAGNGGLAHAHGADLIGFDQRDVKHLAQRAGEGGGRHPAGRAAAGNHDPAHRAARMIRSDGQVDGRQVARLRQPFERGARQRMEPVFVNGEIADQAVLAAVVEFDVHGERFDQFQRLQRGEKAARRAQAVVQRAQHGRHVFHVFAGAAVGEEQRLAIGGGNARAVEVDVHQRLALVLADQEGNPFHAQRQGRRVPAVGPQKQVFAALEAEQRQRVERRAVLVRGEHDRVDRLQTAEFLGEGDGRHHGVAIRGAARGDDAQLLVFGTAESCDITGCKAGHVSSLSRVVAIVIVVMLGADSTHLLPPKKPRAGPGAQFSKACLNSRSPAVVHGGIFAPDVG</sequence>
<feature type="region of interest" description="Disordered" evidence="2">
    <location>
        <begin position="165"/>
        <end position="187"/>
    </location>
</feature>
<evidence type="ECO:0000259" key="3">
    <source>
        <dbReference type="SMART" id="SM00642"/>
    </source>
</evidence>
<gene>
    <name evidence="4" type="ORF">Tci_000384</name>
</gene>
<dbReference type="Gene3D" id="3.20.20.80">
    <property type="entry name" value="Glycosidases"/>
    <property type="match status" value="1"/>
</dbReference>
<accession>A0A699GMF0</accession>
<dbReference type="SMART" id="SM00642">
    <property type="entry name" value="Aamy"/>
    <property type="match status" value="1"/>
</dbReference>